<name>A0A1Y3PFG3_9BACI</name>
<evidence type="ECO:0000256" key="2">
    <source>
        <dbReference type="ARBA" id="ARBA00022801"/>
    </source>
</evidence>
<protein>
    <recommendedName>
        <fullName evidence="4">Nudix hydrolase domain-containing protein</fullName>
    </recommendedName>
</protein>
<evidence type="ECO:0000313" key="5">
    <source>
        <dbReference type="EMBL" id="OUM84836.1"/>
    </source>
</evidence>
<accession>A0A1Y3PFG3</accession>
<dbReference type="PANTHER" id="PTHR11839:SF18">
    <property type="entry name" value="NUDIX HYDROLASE DOMAIN-CONTAINING PROTEIN"/>
    <property type="match status" value="1"/>
</dbReference>
<comment type="similarity">
    <text evidence="3">Belongs to the Nudix hydrolase family.</text>
</comment>
<dbReference type="InterPro" id="IPR015797">
    <property type="entry name" value="NUDIX_hydrolase-like_dom_sf"/>
</dbReference>
<dbReference type="FunFam" id="3.90.79.10:FF:000024">
    <property type="entry name" value="ADP-ribose pyrophosphatase"/>
    <property type="match status" value="1"/>
</dbReference>
<feature type="domain" description="Nudix hydrolase" evidence="4">
    <location>
        <begin position="41"/>
        <end position="172"/>
    </location>
</feature>
<dbReference type="GO" id="GO:0019693">
    <property type="term" value="P:ribose phosphate metabolic process"/>
    <property type="evidence" value="ECO:0007669"/>
    <property type="project" value="TreeGrafter"/>
</dbReference>
<dbReference type="Pfam" id="PF00293">
    <property type="entry name" value="NUDIX"/>
    <property type="match status" value="1"/>
</dbReference>
<keyword evidence="2 3" id="KW-0378">Hydrolase</keyword>
<dbReference type="GO" id="GO:0005829">
    <property type="term" value="C:cytosol"/>
    <property type="evidence" value="ECO:0007669"/>
    <property type="project" value="TreeGrafter"/>
</dbReference>
<dbReference type="InterPro" id="IPR020476">
    <property type="entry name" value="Nudix_hydrolase"/>
</dbReference>
<sequence length="186" mass="21126">MNTYEEKTLQVETLYAGRIITVKRHQVLLPDGKQGMREVVEHPGAVAVLPILADGHLLLIRQYRKAVEESLIEIPAGKLESGELPEACARRELWEETGLTAEKLQFLYSFYTSPGFANERIYLFLAWIGKDSVQRPPSLDEDEFVEPFAVTLEEGLRWVMDGRIKDAKTALAIQAWNLLQMGKLEI</sequence>
<dbReference type="InterPro" id="IPR000086">
    <property type="entry name" value="NUDIX_hydrolase_dom"/>
</dbReference>
<dbReference type="SUPFAM" id="SSF55811">
    <property type="entry name" value="Nudix"/>
    <property type="match status" value="1"/>
</dbReference>
<dbReference type="Gene3D" id="3.90.79.10">
    <property type="entry name" value="Nucleoside Triphosphate Pyrophosphohydrolase"/>
    <property type="match status" value="1"/>
</dbReference>
<comment type="caution">
    <text evidence="5">The sequence shown here is derived from an EMBL/GenBank/DDBJ whole genome shotgun (WGS) entry which is preliminary data.</text>
</comment>
<dbReference type="PANTHER" id="PTHR11839">
    <property type="entry name" value="UDP/ADP-SUGAR PYROPHOSPHATASE"/>
    <property type="match status" value="1"/>
</dbReference>
<evidence type="ECO:0000259" key="4">
    <source>
        <dbReference type="PROSITE" id="PS51462"/>
    </source>
</evidence>
<organism evidence="5 6">
    <name type="scientific">Bacillus thermozeamaize</name>
    <dbReference type="NCBI Taxonomy" id="230954"/>
    <lineage>
        <taxon>Bacteria</taxon>
        <taxon>Bacillati</taxon>
        <taxon>Bacillota</taxon>
        <taxon>Bacilli</taxon>
        <taxon>Bacillales</taxon>
        <taxon>Bacillaceae</taxon>
        <taxon>Bacillus</taxon>
    </lineage>
</organism>
<evidence type="ECO:0000256" key="1">
    <source>
        <dbReference type="ARBA" id="ARBA00001946"/>
    </source>
</evidence>
<dbReference type="PROSITE" id="PS51462">
    <property type="entry name" value="NUDIX"/>
    <property type="match status" value="1"/>
</dbReference>
<dbReference type="GO" id="GO:0016462">
    <property type="term" value="F:pyrophosphatase activity"/>
    <property type="evidence" value="ECO:0007669"/>
    <property type="project" value="UniProtKB-ARBA"/>
</dbReference>
<dbReference type="Proteomes" id="UP000196475">
    <property type="component" value="Unassembled WGS sequence"/>
</dbReference>
<gene>
    <name evidence="5" type="ORF">BAA01_07870</name>
</gene>
<dbReference type="PROSITE" id="PS00893">
    <property type="entry name" value="NUDIX_BOX"/>
    <property type="match status" value="1"/>
</dbReference>
<comment type="cofactor">
    <cofactor evidence="1">
        <name>Mg(2+)</name>
        <dbReference type="ChEBI" id="CHEBI:18420"/>
    </cofactor>
</comment>
<evidence type="ECO:0000256" key="3">
    <source>
        <dbReference type="RuleBase" id="RU003476"/>
    </source>
</evidence>
<dbReference type="CDD" id="cd03424">
    <property type="entry name" value="NUDIX_ADPRase_Nudt5_UGPPase_Nudt14"/>
    <property type="match status" value="1"/>
</dbReference>
<dbReference type="InterPro" id="IPR020084">
    <property type="entry name" value="NUDIX_hydrolase_CS"/>
</dbReference>
<dbReference type="PRINTS" id="PR00502">
    <property type="entry name" value="NUDIXFAMILY"/>
</dbReference>
<reference evidence="6" key="1">
    <citation type="submission" date="2016-06" db="EMBL/GenBank/DDBJ databases">
        <authorList>
            <person name="Nascimento L."/>
            <person name="Pereira R.V."/>
            <person name="Martins L.F."/>
            <person name="Quaggio R.B."/>
            <person name="Silva A.M."/>
            <person name="Setubal J.C."/>
        </authorList>
    </citation>
    <scope>NUCLEOTIDE SEQUENCE [LARGE SCALE GENOMIC DNA]</scope>
</reference>
<dbReference type="AlphaFoldDB" id="A0A1Y3PFG3"/>
<dbReference type="GO" id="GO:0006753">
    <property type="term" value="P:nucleoside phosphate metabolic process"/>
    <property type="evidence" value="ECO:0007669"/>
    <property type="project" value="TreeGrafter"/>
</dbReference>
<dbReference type="EMBL" id="LZRT01000120">
    <property type="protein sequence ID" value="OUM84836.1"/>
    <property type="molecule type" value="Genomic_DNA"/>
</dbReference>
<evidence type="ECO:0000313" key="6">
    <source>
        <dbReference type="Proteomes" id="UP000196475"/>
    </source>
</evidence>
<proteinExistence type="inferred from homology"/>